<dbReference type="Proteomes" id="UP000774000">
    <property type="component" value="Unassembled WGS sequence"/>
</dbReference>
<dbReference type="GO" id="GO:0008422">
    <property type="term" value="F:beta-glucosidase activity"/>
    <property type="evidence" value="ECO:0007669"/>
    <property type="project" value="UniProtKB-EC"/>
</dbReference>
<dbReference type="SUPFAM" id="SSF52279">
    <property type="entry name" value="Beta-D-glucan exohydrolase, C-terminal domain"/>
    <property type="match status" value="1"/>
</dbReference>
<accession>A0A938XNK4</accession>
<reference evidence="6" key="1">
    <citation type="submission" date="2021-01" db="EMBL/GenBank/DDBJ databases">
        <title>Genomic Encyclopedia of Type Strains, Phase IV (KMG-IV): sequencing the most valuable type-strain genomes for metagenomic binning, comparative biology and taxonomic classification.</title>
        <authorList>
            <person name="Goeker M."/>
        </authorList>
    </citation>
    <scope>NUCLEOTIDE SEQUENCE</scope>
    <source>
        <strain evidence="6">DSM 23230</strain>
    </source>
</reference>
<dbReference type="Gene3D" id="3.20.20.300">
    <property type="entry name" value="Glycoside hydrolase, family 3, N-terminal domain"/>
    <property type="match status" value="1"/>
</dbReference>
<dbReference type="InterPro" id="IPR019800">
    <property type="entry name" value="Glyco_hydro_3_AS"/>
</dbReference>
<evidence type="ECO:0000259" key="5">
    <source>
        <dbReference type="SMART" id="SM01217"/>
    </source>
</evidence>
<evidence type="ECO:0000256" key="3">
    <source>
        <dbReference type="ARBA" id="ARBA00023277"/>
    </source>
</evidence>
<dbReference type="EC" id="3.2.1.21" evidence="6"/>
<organism evidence="6 7">
    <name type="scientific">Halanaerobacter jeridensis</name>
    <dbReference type="NCBI Taxonomy" id="706427"/>
    <lineage>
        <taxon>Bacteria</taxon>
        <taxon>Bacillati</taxon>
        <taxon>Bacillota</taxon>
        <taxon>Clostridia</taxon>
        <taxon>Halanaerobiales</taxon>
        <taxon>Halobacteroidaceae</taxon>
        <taxon>Halanaerobacter</taxon>
    </lineage>
</organism>
<evidence type="ECO:0000313" key="6">
    <source>
        <dbReference type="EMBL" id="MBM7555582.1"/>
    </source>
</evidence>
<dbReference type="RefSeq" id="WP_204700310.1">
    <property type="nucleotide sequence ID" value="NZ_JAFBDQ010000002.1"/>
</dbReference>
<dbReference type="InterPro" id="IPR017853">
    <property type="entry name" value="GH"/>
</dbReference>
<dbReference type="PANTHER" id="PTHR42715:SF10">
    <property type="entry name" value="BETA-GLUCOSIDASE"/>
    <property type="match status" value="1"/>
</dbReference>
<keyword evidence="7" id="KW-1185">Reference proteome</keyword>
<dbReference type="GO" id="GO:0005975">
    <property type="term" value="P:carbohydrate metabolic process"/>
    <property type="evidence" value="ECO:0007669"/>
    <property type="project" value="InterPro"/>
</dbReference>
<dbReference type="AlphaFoldDB" id="A0A938XNK4"/>
<dbReference type="FunFam" id="2.60.40.10:FF:000495">
    <property type="entry name" value="Periplasmic beta-glucosidase"/>
    <property type="match status" value="1"/>
</dbReference>
<dbReference type="InterPro" id="IPR050288">
    <property type="entry name" value="Cellulose_deg_GH3"/>
</dbReference>
<dbReference type="PANTHER" id="PTHR42715">
    <property type="entry name" value="BETA-GLUCOSIDASE"/>
    <property type="match status" value="1"/>
</dbReference>
<dbReference type="PROSITE" id="PS00775">
    <property type="entry name" value="GLYCOSYL_HYDROL_F3"/>
    <property type="match status" value="1"/>
</dbReference>
<dbReference type="SUPFAM" id="SSF51445">
    <property type="entry name" value="(Trans)glycosidases"/>
    <property type="match status" value="1"/>
</dbReference>
<protein>
    <submittedName>
        <fullName evidence="6">Beta-glucosidase</fullName>
        <ecNumber evidence="6">3.2.1.21</ecNumber>
    </submittedName>
</protein>
<dbReference type="EMBL" id="JAFBDQ010000002">
    <property type="protein sequence ID" value="MBM7555582.1"/>
    <property type="molecule type" value="Genomic_DNA"/>
</dbReference>
<comment type="caution">
    <text evidence="6">The sequence shown here is derived from an EMBL/GenBank/DDBJ whole genome shotgun (WGS) entry which is preliminary data.</text>
</comment>
<evidence type="ECO:0000256" key="2">
    <source>
        <dbReference type="ARBA" id="ARBA00022801"/>
    </source>
</evidence>
<dbReference type="InterPro" id="IPR002772">
    <property type="entry name" value="Glyco_hydro_3_C"/>
</dbReference>
<dbReference type="SMART" id="SM01217">
    <property type="entry name" value="Fn3_like"/>
    <property type="match status" value="1"/>
</dbReference>
<evidence type="ECO:0000256" key="4">
    <source>
        <dbReference type="RuleBase" id="RU361161"/>
    </source>
</evidence>
<comment type="similarity">
    <text evidence="1 4">Belongs to the glycosyl hydrolase 3 family.</text>
</comment>
<dbReference type="Gene3D" id="3.40.50.1700">
    <property type="entry name" value="Glycoside hydrolase family 3 C-terminal domain"/>
    <property type="match status" value="1"/>
</dbReference>
<feature type="domain" description="Fibronectin type III-like" evidence="5">
    <location>
        <begin position="579"/>
        <end position="649"/>
    </location>
</feature>
<dbReference type="Gene3D" id="2.60.40.10">
    <property type="entry name" value="Immunoglobulins"/>
    <property type="match status" value="1"/>
</dbReference>
<dbReference type="Pfam" id="PF14310">
    <property type="entry name" value="Fn3-like"/>
    <property type="match status" value="1"/>
</dbReference>
<dbReference type="PRINTS" id="PR00133">
    <property type="entry name" value="GLHYDRLASE3"/>
</dbReference>
<keyword evidence="4 6" id="KW-0326">Glycosidase</keyword>
<dbReference type="InterPro" id="IPR036962">
    <property type="entry name" value="Glyco_hydro_3_N_sf"/>
</dbReference>
<dbReference type="InterPro" id="IPR001764">
    <property type="entry name" value="Glyco_hydro_3_N"/>
</dbReference>
<dbReference type="Pfam" id="PF01915">
    <property type="entry name" value="Glyco_hydro_3_C"/>
    <property type="match status" value="1"/>
</dbReference>
<proteinExistence type="inferred from homology"/>
<evidence type="ECO:0000313" key="7">
    <source>
        <dbReference type="Proteomes" id="UP000774000"/>
    </source>
</evidence>
<dbReference type="InterPro" id="IPR036881">
    <property type="entry name" value="Glyco_hydro_3_C_sf"/>
</dbReference>
<sequence length="744" mass="83181">MEIDIEKLIAKLTVEEKIKLLSGGDAWHTQEIESVDIPNITLTDGPHGVRLEDKEAGEFFQSKPATSFPIEAAMAASWNQDLIEEMGQKMGEECQYYDVGVLLGPGVNGKRSPLAGRNFEYFSEDPYLSGKIGASFVKGVQSEGVGTSVKHYVANEQETNRMVVSSEVDERTLREIYLLPFEMIVKEANPWTMMCAYNKVNGTHMSQNKKYLVDVLKDEWGYEGLIMSDWGAVSDKVASIKAGLDLEMPGPGKEDEKALQAFEAGELTIEEINARVKVVLELVEKVLTEQKDVDECDFEQNHKVARKVAEESMVLLKNEADILPLAEDSDLAVLGKFAQEPRFQGGGSSQLNPYNLETPLAEIKKHGTVDYAPGYEDEEINEDLIAEACEIAQDKDKVIIFAGTTEKIECEGYDRKDISIPESHIQLIKEVAKVNQNIVVVTNSGAAIDIEEFEAQARGIVHAWLPGQAGGSALANILFAKTNPSGKLSETFPIAYEHNPTHLSFPGDIKQVEYKEEVFVGYRYYDAKKLDVKYPFGFGLSYTEFEYSNLELSKRKLKNGEGLVVSADIKNTGDYAGQEVVQLYVKDHEAVVRRPEKELKGFTKVHLEPGESKRINIKLDERDFSFYSEKLGEFAVESGQFDIMLGSSSRDIRAVETMEFDSNDDLREPLTVNHSIEKLLEDERTGAEIKAILDEIDIDQDNNFYSILLGMPLTVATGILRSFNFSEEKIEQLAEILENTDEEL</sequence>
<gene>
    <name evidence="6" type="ORF">JOC47_000407</name>
</gene>
<keyword evidence="2 4" id="KW-0378">Hydrolase</keyword>
<dbReference type="InterPro" id="IPR026891">
    <property type="entry name" value="Fn3-like"/>
</dbReference>
<dbReference type="Pfam" id="PF00933">
    <property type="entry name" value="Glyco_hydro_3"/>
    <property type="match status" value="1"/>
</dbReference>
<keyword evidence="3" id="KW-0119">Carbohydrate metabolism</keyword>
<evidence type="ECO:0000256" key="1">
    <source>
        <dbReference type="ARBA" id="ARBA00005336"/>
    </source>
</evidence>
<name>A0A938XNK4_9FIRM</name>
<dbReference type="InterPro" id="IPR013783">
    <property type="entry name" value="Ig-like_fold"/>
</dbReference>